<dbReference type="Proteomes" id="UP000228621">
    <property type="component" value="Unassembled WGS sequence"/>
</dbReference>
<gene>
    <name evidence="2" type="ORF">CEX98_22175</name>
</gene>
<protein>
    <submittedName>
        <fullName evidence="2">Uncharacterized protein</fullName>
    </submittedName>
</protein>
<dbReference type="EMBL" id="NKHF01000156">
    <property type="protein sequence ID" value="PCK29566.1"/>
    <property type="molecule type" value="Genomic_DNA"/>
</dbReference>
<sequence>NFVGGYAKSWAQGQALNLAMAGIGMAVNSIGKEQGAVDTDGHKVESKSERSSERHDTHENNTFNDSPENKKALYDELGSVNAKREAKLKEGLFESHEAAARWLNDNAGHLQDKYGAEVGANIGKIYGSKTGWAIGEVVTSEHSAFVDLGPSIIPTGGAYYDATAISDNADWHTHKSGSHYASKGTGKDSHKMWKVGYVSSVGSNGKAHMSVWDAPSVSWPLQPKDYNQYQSCIVGTCK</sequence>
<evidence type="ECO:0000256" key="1">
    <source>
        <dbReference type="SAM" id="MobiDB-lite"/>
    </source>
</evidence>
<proteinExistence type="predicted"/>
<keyword evidence="3" id="KW-1185">Reference proteome</keyword>
<reference evidence="3" key="1">
    <citation type="journal article" date="2019" name="Genome Announc.">
        <title>Draft Genome Sequence of Pseudoalteromonas piscicida Strain 36Y ROTHPW, an Hypersaline Seawater Isolate from the South Coast of Sonora, Mexico.</title>
        <authorList>
            <person name="Sanchez-Diaz R."/>
            <person name="Molina-Garza Z.J."/>
            <person name="Cruz-Suarez L.E."/>
            <person name="Selvin J."/>
            <person name="Kiran G.S."/>
            <person name="Ibarra-Gamez J.C."/>
            <person name="Gomez-Gil B."/>
            <person name="Galaviz-Silva L."/>
        </authorList>
    </citation>
    <scope>NUCLEOTIDE SEQUENCE [LARGE SCALE GENOMIC DNA]</scope>
    <source>
        <strain evidence="3">36Y_RITHPW</strain>
    </source>
</reference>
<feature type="compositionally biased region" description="Basic and acidic residues" evidence="1">
    <location>
        <begin position="39"/>
        <end position="59"/>
    </location>
</feature>
<name>A0A2A5JJF6_PSEO7</name>
<dbReference type="AlphaFoldDB" id="A0A2A5JJF6"/>
<accession>A0A2A5JJF6</accession>
<comment type="caution">
    <text evidence="2">The sequence shown here is derived from an EMBL/GenBank/DDBJ whole genome shotgun (WGS) entry which is preliminary data.</text>
</comment>
<feature type="region of interest" description="Disordered" evidence="1">
    <location>
        <begin position="34"/>
        <end position="70"/>
    </location>
</feature>
<dbReference type="RefSeq" id="WP_206780903.1">
    <property type="nucleotide sequence ID" value="NZ_NKHF01000156.1"/>
</dbReference>
<organism evidence="2 3">
    <name type="scientific">Pseudoalteromonas piscicida</name>
    <dbReference type="NCBI Taxonomy" id="43662"/>
    <lineage>
        <taxon>Bacteria</taxon>
        <taxon>Pseudomonadati</taxon>
        <taxon>Pseudomonadota</taxon>
        <taxon>Gammaproteobacteria</taxon>
        <taxon>Alteromonadales</taxon>
        <taxon>Pseudoalteromonadaceae</taxon>
        <taxon>Pseudoalteromonas</taxon>
    </lineage>
</organism>
<evidence type="ECO:0000313" key="2">
    <source>
        <dbReference type="EMBL" id="PCK29566.1"/>
    </source>
</evidence>
<feature type="non-terminal residue" evidence="2">
    <location>
        <position position="1"/>
    </location>
</feature>
<evidence type="ECO:0000313" key="3">
    <source>
        <dbReference type="Proteomes" id="UP000228621"/>
    </source>
</evidence>